<feature type="region of interest" description="Disordered" evidence="1">
    <location>
        <begin position="56"/>
        <end position="82"/>
    </location>
</feature>
<organism evidence="2 3">
    <name type="scientific">Rhipicephalus sanguineus</name>
    <name type="common">Brown dog tick</name>
    <name type="synonym">Ixodes sanguineus</name>
    <dbReference type="NCBI Taxonomy" id="34632"/>
    <lineage>
        <taxon>Eukaryota</taxon>
        <taxon>Metazoa</taxon>
        <taxon>Ecdysozoa</taxon>
        <taxon>Arthropoda</taxon>
        <taxon>Chelicerata</taxon>
        <taxon>Arachnida</taxon>
        <taxon>Acari</taxon>
        <taxon>Parasitiformes</taxon>
        <taxon>Ixodida</taxon>
        <taxon>Ixodoidea</taxon>
        <taxon>Ixodidae</taxon>
        <taxon>Rhipicephalinae</taxon>
        <taxon>Rhipicephalus</taxon>
        <taxon>Rhipicephalus</taxon>
    </lineage>
</organism>
<dbReference type="AlphaFoldDB" id="A0A9D4PDL3"/>
<comment type="caution">
    <text evidence="2">The sequence shown here is derived from an EMBL/GenBank/DDBJ whole genome shotgun (WGS) entry which is preliminary data.</text>
</comment>
<sequence length="104" mass="11771">MASAFLQLPAHFEPGDNLQQSWEDCKEAYNIYEQAWLAPALRPSRRAIRRVRSRLEQDMQEEGVGVEPNEEPPSTASRDLGDDMGWYALQSLPTVAHSLLPVPH</sequence>
<evidence type="ECO:0000256" key="1">
    <source>
        <dbReference type="SAM" id="MobiDB-lite"/>
    </source>
</evidence>
<evidence type="ECO:0000313" key="2">
    <source>
        <dbReference type="EMBL" id="KAH7939120.1"/>
    </source>
</evidence>
<accession>A0A9D4PDL3</accession>
<name>A0A9D4PDL3_RHISA</name>
<keyword evidence="3" id="KW-1185">Reference proteome</keyword>
<protein>
    <submittedName>
        <fullName evidence="2">Uncharacterized protein</fullName>
    </submittedName>
</protein>
<reference evidence="2" key="1">
    <citation type="journal article" date="2020" name="Cell">
        <title>Large-Scale Comparative Analyses of Tick Genomes Elucidate Their Genetic Diversity and Vector Capacities.</title>
        <authorList>
            <consortium name="Tick Genome and Microbiome Consortium (TIGMIC)"/>
            <person name="Jia N."/>
            <person name="Wang J."/>
            <person name="Shi W."/>
            <person name="Du L."/>
            <person name="Sun Y."/>
            <person name="Zhan W."/>
            <person name="Jiang J.F."/>
            <person name="Wang Q."/>
            <person name="Zhang B."/>
            <person name="Ji P."/>
            <person name="Bell-Sakyi L."/>
            <person name="Cui X.M."/>
            <person name="Yuan T.T."/>
            <person name="Jiang B.G."/>
            <person name="Yang W.F."/>
            <person name="Lam T.T."/>
            <person name="Chang Q.C."/>
            <person name="Ding S.J."/>
            <person name="Wang X.J."/>
            <person name="Zhu J.G."/>
            <person name="Ruan X.D."/>
            <person name="Zhao L."/>
            <person name="Wei J.T."/>
            <person name="Ye R.Z."/>
            <person name="Que T.C."/>
            <person name="Du C.H."/>
            <person name="Zhou Y.H."/>
            <person name="Cheng J.X."/>
            <person name="Dai P.F."/>
            <person name="Guo W.B."/>
            <person name="Han X.H."/>
            <person name="Huang E.J."/>
            <person name="Li L.F."/>
            <person name="Wei W."/>
            <person name="Gao Y.C."/>
            <person name="Liu J.Z."/>
            <person name="Shao H.Z."/>
            <person name="Wang X."/>
            <person name="Wang C.C."/>
            <person name="Yang T.C."/>
            <person name="Huo Q.B."/>
            <person name="Li W."/>
            <person name="Chen H.Y."/>
            <person name="Chen S.E."/>
            <person name="Zhou L.G."/>
            <person name="Ni X.B."/>
            <person name="Tian J.H."/>
            <person name="Sheng Y."/>
            <person name="Liu T."/>
            <person name="Pan Y.S."/>
            <person name="Xia L.Y."/>
            <person name="Li J."/>
            <person name="Zhao F."/>
            <person name="Cao W.C."/>
        </authorList>
    </citation>
    <scope>NUCLEOTIDE SEQUENCE</scope>
    <source>
        <strain evidence="2">Rsan-2018</strain>
    </source>
</reference>
<proteinExistence type="predicted"/>
<gene>
    <name evidence="2" type="ORF">HPB52_007080</name>
</gene>
<dbReference type="Proteomes" id="UP000821837">
    <property type="component" value="Chromosome 8"/>
</dbReference>
<dbReference type="EMBL" id="JABSTV010001254">
    <property type="protein sequence ID" value="KAH7939120.1"/>
    <property type="molecule type" value="Genomic_DNA"/>
</dbReference>
<reference evidence="2" key="2">
    <citation type="submission" date="2021-09" db="EMBL/GenBank/DDBJ databases">
        <authorList>
            <person name="Jia N."/>
            <person name="Wang J."/>
            <person name="Shi W."/>
            <person name="Du L."/>
            <person name="Sun Y."/>
            <person name="Zhan W."/>
            <person name="Jiang J."/>
            <person name="Wang Q."/>
            <person name="Zhang B."/>
            <person name="Ji P."/>
            <person name="Sakyi L.B."/>
            <person name="Cui X."/>
            <person name="Yuan T."/>
            <person name="Jiang B."/>
            <person name="Yang W."/>
            <person name="Lam T.T.-Y."/>
            <person name="Chang Q."/>
            <person name="Ding S."/>
            <person name="Wang X."/>
            <person name="Zhu J."/>
            <person name="Ruan X."/>
            <person name="Zhao L."/>
            <person name="Wei J."/>
            <person name="Que T."/>
            <person name="Du C."/>
            <person name="Cheng J."/>
            <person name="Dai P."/>
            <person name="Han X."/>
            <person name="Huang E."/>
            <person name="Gao Y."/>
            <person name="Liu J."/>
            <person name="Shao H."/>
            <person name="Ye R."/>
            <person name="Li L."/>
            <person name="Wei W."/>
            <person name="Wang X."/>
            <person name="Wang C."/>
            <person name="Huo Q."/>
            <person name="Li W."/>
            <person name="Guo W."/>
            <person name="Chen H."/>
            <person name="Chen S."/>
            <person name="Zhou L."/>
            <person name="Zhou L."/>
            <person name="Ni X."/>
            <person name="Tian J."/>
            <person name="Zhou Y."/>
            <person name="Sheng Y."/>
            <person name="Liu T."/>
            <person name="Pan Y."/>
            <person name="Xia L."/>
            <person name="Li J."/>
            <person name="Zhao F."/>
            <person name="Cao W."/>
        </authorList>
    </citation>
    <scope>NUCLEOTIDE SEQUENCE</scope>
    <source>
        <strain evidence="2">Rsan-2018</strain>
        <tissue evidence="2">Larvae</tissue>
    </source>
</reference>
<evidence type="ECO:0000313" key="3">
    <source>
        <dbReference type="Proteomes" id="UP000821837"/>
    </source>
</evidence>